<name>A0A1T4JLD3_9LACT</name>
<dbReference type="InterPro" id="IPR036102">
    <property type="entry name" value="OsmC/Ohrsf"/>
</dbReference>
<accession>A0A1T4JLD3</accession>
<sequence length="136" mass="14845">MEYKSLYHTEVINEDGIEGIAYVNEADGLKVQVSSPTKNVPGTNPEQLLGLALTTCLNATIEAEEKRCGYEHQAVVKAEIDLAQDEPGYQFFIAVKVAMPHLENAEAQSVLATSLKRCPVVKLLKDSENVTIELVG</sequence>
<proteinExistence type="inferred from homology"/>
<evidence type="ECO:0000313" key="2">
    <source>
        <dbReference type="EMBL" id="SJZ30969.1"/>
    </source>
</evidence>
<dbReference type="Pfam" id="PF02566">
    <property type="entry name" value="OsmC"/>
    <property type="match status" value="1"/>
</dbReference>
<evidence type="ECO:0000313" key="3">
    <source>
        <dbReference type="Proteomes" id="UP000189941"/>
    </source>
</evidence>
<dbReference type="RefSeq" id="WP_078754998.1">
    <property type="nucleotide sequence ID" value="NZ_FUWO01000001.1"/>
</dbReference>
<organism evidence="2 3">
    <name type="scientific">Globicatella sulfidifaciens DSM 15739</name>
    <dbReference type="NCBI Taxonomy" id="1121925"/>
    <lineage>
        <taxon>Bacteria</taxon>
        <taxon>Bacillati</taxon>
        <taxon>Bacillota</taxon>
        <taxon>Bacilli</taxon>
        <taxon>Lactobacillales</taxon>
        <taxon>Aerococcaceae</taxon>
        <taxon>Globicatella</taxon>
    </lineage>
</organism>
<keyword evidence="3" id="KW-1185">Reference proteome</keyword>
<dbReference type="SUPFAM" id="SSF82784">
    <property type="entry name" value="OsmC-like"/>
    <property type="match status" value="1"/>
</dbReference>
<dbReference type="InterPro" id="IPR015946">
    <property type="entry name" value="KH_dom-like_a/b"/>
</dbReference>
<dbReference type="EMBL" id="FUWO01000001">
    <property type="protein sequence ID" value="SJZ30969.1"/>
    <property type="molecule type" value="Genomic_DNA"/>
</dbReference>
<dbReference type="Gene3D" id="3.30.300.20">
    <property type="match status" value="1"/>
</dbReference>
<dbReference type="InterPro" id="IPR019953">
    <property type="entry name" value="OHR"/>
</dbReference>
<dbReference type="GO" id="GO:0006979">
    <property type="term" value="P:response to oxidative stress"/>
    <property type="evidence" value="ECO:0007669"/>
    <property type="project" value="InterPro"/>
</dbReference>
<dbReference type="STRING" id="1121925.SAMN02746011_00117"/>
<dbReference type="Proteomes" id="UP000189941">
    <property type="component" value="Unassembled WGS sequence"/>
</dbReference>
<dbReference type="OrthoDB" id="9797508at2"/>
<dbReference type="PANTHER" id="PTHR33797">
    <property type="entry name" value="ORGANIC HYDROPEROXIDE RESISTANCE PROTEIN-LIKE"/>
    <property type="match status" value="1"/>
</dbReference>
<protein>
    <submittedName>
        <fullName evidence="2">Organic hydroperoxide reductase OsmC/OhrA</fullName>
    </submittedName>
</protein>
<dbReference type="InterPro" id="IPR003718">
    <property type="entry name" value="OsmC/Ohr_fam"/>
</dbReference>
<dbReference type="PANTHER" id="PTHR33797:SF2">
    <property type="entry name" value="ORGANIC HYDROPEROXIDE RESISTANCE PROTEIN-LIKE"/>
    <property type="match status" value="1"/>
</dbReference>
<dbReference type="AlphaFoldDB" id="A0A1T4JLD3"/>
<gene>
    <name evidence="2" type="ORF">SAMN02746011_00117</name>
</gene>
<evidence type="ECO:0000256" key="1">
    <source>
        <dbReference type="ARBA" id="ARBA00007378"/>
    </source>
</evidence>
<comment type="similarity">
    <text evidence="1">Belongs to the OsmC/Ohr family.</text>
</comment>
<reference evidence="3" key="1">
    <citation type="submission" date="2017-02" db="EMBL/GenBank/DDBJ databases">
        <authorList>
            <person name="Varghese N."/>
            <person name="Submissions S."/>
        </authorList>
    </citation>
    <scope>NUCLEOTIDE SEQUENCE [LARGE SCALE GENOMIC DNA]</scope>
    <source>
        <strain evidence="3">DSM 15739</strain>
    </source>
</reference>